<dbReference type="AlphaFoldDB" id="A0A382NMX5"/>
<protein>
    <submittedName>
        <fullName evidence="1">Uncharacterized protein</fullName>
    </submittedName>
</protein>
<accession>A0A382NMX5</accession>
<name>A0A382NMX5_9ZZZZ</name>
<evidence type="ECO:0000313" key="1">
    <source>
        <dbReference type="EMBL" id="SVC62559.1"/>
    </source>
</evidence>
<organism evidence="1">
    <name type="scientific">marine metagenome</name>
    <dbReference type="NCBI Taxonomy" id="408172"/>
    <lineage>
        <taxon>unclassified sequences</taxon>
        <taxon>metagenomes</taxon>
        <taxon>ecological metagenomes</taxon>
    </lineage>
</organism>
<proteinExistence type="predicted"/>
<dbReference type="EMBL" id="UINC01101613">
    <property type="protein sequence ID" value="SVC62559.1"/>
    <property type="molecule type" value="Genomic_DNA"/>
</dbReference>
<reference evidence="1" key="1">
    <citation type="submission" date="2018-05" db="EMBL/GenBank/DDBJ databases">
        <authorList>
            <person name="Lanie J.A."/>
            <person name="Ng W.-L."/>
            <person name="Kazmierczak K.M."/>
            <person name="Andrzejewski T.M."/>
            <person name="Davidsen T.M."/>
            <person name="Wayne K.J."/>
            <person name="Tettelin H."/>
            <person name="Glass J.I."/>
            <person name="Rusch D."/>
            <person name="Podicherti R."/>
            <person name="Tsui H.-C.T."/>
            <person name="Winkler M.E."/>
        </authorList>
    </citation>
    <scope>NUCLEOTIDE SEQUENCE</scope>
</reference>
<sequence length="39" mass="4261">MLYPMSLPEYDLTPSQSLGVSIGGPSHLPRKQLAHRIGI</sequence>
<gene>
    <name evidence="1" type="ORF">METZ01_LOCUS315413</name>
</gene>